<dbReference type="Proteomes" id="UP000218244">
    <property type="component" value="Chromosome"/>
</dbReference>
<feature type="chain" id="PRO_5038718679" description="Secreted protein" evidence="1">
    <location>
        <begin position="21"/>
        <end position="213"/>
    </location>
</feature>
<dbReference type="PROSITE" id="PS51257">
    <property type="entry name" value="PROKAR_LIPOPROTEIN"/>
    <property type="match status" value="1"/>
</dbReference>
<evidence type="ECO:0008006" key="4">
    <source>
        <dbReference type="Google" id="ProtNLM"/>
    </source>
</evidence>
<dbReference type="AlphaFoldDB" id="A0A160PST2"/>
<name>A0A160PST2_9CORY</name>
<accession>A0A160PST2</accession>
<feature type="signal peptide" evidence="1">
    <location>
        <begin position="1"/>
        <end position="20"/>
    </location>
</feature>
<proteinExistence type="predicted"/>
<evidence type="ECO:0000256" key="1">
    <source>
        <dbReference type="SAM" id="SignalP"/>
    </source>
</evidence>
<dbReference type="RefSeq" id="WP_231911012.1">
    <property type="nucleotide sequence ID" value="NZ_AP017369.1"/>
</dbReference>
<keyword evidence="1" id="KW-0732">Signal</keyword>
<organism evidence="2 3">
    <name type="scientific">Corynebacterium suranareeae</name>
    <dbReference type="NCBI Taxonomy" id="2506452"/>
    <lineage>
        <taxon>Bacteria</taxon>
        <taxon>Bacillati</taxon>
        <taxon>Actinomycetota</taxon>
        <taxon>Actinomycetes</taxon>
        <taxon>Mycobacteriales</taxon>
        <taxon>Corynebacteriaceae</taxon>
        <taxon>Corynebacterium</taxon>
    </lineage>
</organism>
<protein>
    <recommendedName>
        <fullName evidence="4">Secreted protein</fullName>
    </recommendedName>
</protein>
<sequence>MKKKLMVTTLIAAWSLSACSSEPAAAPLEAEPLHNLLINASESGLDNAVEANDTSLSSQPINLTVVNGASEIDGTCGEALQAVEGVEVPTVASASRALSSGESQVGIALYSTPDDNDTSPMDLYADIADACTDAVVDSTNTTYTFEQLDSVPDGAAGFTLNIEVSPDNQGSTVMMIQQLGNHHLIVAGLETTPEETASVFEAQRTKLEEGLAA</sequence>
<dbReference type="KEGG" id="csur:N24_2552"/>
<gene>
    <name evidence="2" type="ORF">N24_2552</name>
</gene>
<dbReference type="EMBL" id="AP017369">
    <property type="protein sequence ID" value="BAU96814.1"/>
    <property type="molecule type" value="Genomic_DNA"/>
</dbReference>
<keyword evidence="3" id="KW-1185">Reference proteome</keyword>
<evidence type="ECO:0000313" key="2">
    <source>
        <dbReference type="EMBL" id="BAU96814.1"/>
    </source>
</evidence>
<reference evidence="2 3" key="1">
    <citation type="submission" date="2016-02" db="EMBL/GenBank/DDBJ databases">
        <title>Corynebacterium glutamicum N24 whole genome sequencing project.</title>
        <authorList>
            <person name="Matsutani M."/>
            <person name="Nangtapong N."/>
            <person name="Yakushi T."/>
            <person name="Matsushita K."/>
        </authorList>
    </citation>
    <scope>NUCLEOTIDE SEQUENCE [LARGE SCALE GENOMIC DNA]</scope>
    <source>
        <strain evidence="2 3">N24</strain>
    </source>
</reference>
<evidence type="ECO:0000313" key="3">
    <source>
        <dbReference type="Proteomes" id="UP000218244"/>
    </source>
</evidence>